<evidence type="ECO:0000313" key="3">
    <source>
        <dbReference type="Proteomes" id="UP000041254"/>
    </source>
</evidence>
<dbReference type="InParanoid" id="A0A0G4GKP5"/>
<feature type="region of interest" description="Disordered" evidence="1">
    <location>
        <begin position="100"/>
        <end position="154"/>
    </location>
</feature>
<dbReference type="AlphaFoldDB" id="A0A0G4GKP5"/>
<feature type="region of interest" description="Disordered" evidence="1">
    <location>
        <begin position="583"/>
        <end position="698"/>
    </location>
</feature>
<feature type="region of interest" description="Disordered" evidence="1">
    <location>
        <begin position="1"/>
        <end position="32"/>
    </location>
</feature>
<evidence type="ECO:0000256" key="1">
    <source>
        <dbReference type="SAM" id="MobiDB-lite"/>
    </source>
</evidence>
<protein>
    <submittedName>
        <fullName evidence="2">Uncharacterized protein</fullName>
    </submittedName>
</protein>
<evidence type="ECO:0000313" key="2">
    <source>
        <dbReference type="EMBL" id="CEM30591.1"/>
    </source>
</evidence>
<reference evidence="2 3" key="1">
    <citation type="submission" date="2014-11" db="EMBL/GenBank/DDBJ databases">
        <authorList>
            <person name="Zhu J."/>
            <person name="Qi W."/>
            <person name="Song R."/>
        </authorList>
    </citation>
    <scope>NUCLEOTIDE SEQUENCE [LARGE SCALE GENOMIC DNA]</scope>
</reference>
<dbReference type="Proteomes" id="UP000041254">
    <property type="component" value="Unassembled WGS sequence"/>
</dbReference>
<feature type="compositionally biased region" description="Basic and acidic residues" evidence="1">
    <location>
        <begin position="614"/>
        <end position="640"/>
    </location>
</feature>
<sequence>MATEEPKQENGGGTKMPEEDGPRQTPRLDDMHPRVVAGLKKLGLSLDEFLNASFDDRLKALQHLDKLDPSFWAHDRLSEGDDQISPHGAPTMFDAIHADDDEISSSNVEGSTSSRARRRVRRRTATSPKELRGGSVTPGKRQPSSENIDLSEIDEDLNLGPTKGSTIARYLCDILRESVGNETFIGVYWDSKGYSYRARIRGQWNASGGRFKPARWTLRGLKKSLTDAVRSRNMMARRFGLLEIDMPREIHDGGPSVRVGGRAMDGEERAKRLTRGAQRKDGQTLEDVIMRSLEDAKEEEQEMDDGMDDDSDYEATRARGSGRRNLAVPKPPSRMNTEDGGMSHASGTSTSRIKPGSAASAMKKATLLLTHLKTCLLGERRNGGRGPVLPALGIYWSKTLSRFTVQFTVQKRTYYGKGVVPEGYTWDKMRDALLIAVEQRNQLAESLNIPSRLDAAVLDTFQPPTPGHTPLLPSVGVLPPGEATEEARRVAPANDPRHTFAARLLRAARAVSPVHDKLTLTIEWNPEAFRYFGYIPGTRNKVSEFVPETKDEDGIKFACSAGLQTAGECDEVLTLIRTFKSVKRETPADAKRSASQPASASAAAGAGAAGTGEPEQKRARTEEGPAEKQEPGVEMEKVESEAAGEQEQQGGMPAAAGAGGGAGGEQGEEPDVGGNKAKESNAPGSEGTHGDPMPMEDK</sequence>
<feature type="compositionally biased region" description="Basic and acidic residues" evidence="1">
    <location>
        <begin position="16"/>
        <end position="32"/>
    </location>
</feature>
<keyword evidence="3" id="KW-1185">Reference proteome</keyword>
<dbReference type="VEuPathDB" id="CryptoDB:Vbra_18158"/>
<organism evidence="2 3">
    <name type="scientific">Vitrella brassicaformis (strain CCMP3155)</name>
    <dbReference type="NCBI Taxonomy" id="1169540"/>
    <lineage>
        <taxon>Eukaryota</taxon>
        <taxon>Sar</taxon>
        <taxon>Alveolata</taxon>
        <taxon>Colpodellida</taxon>
        <taxon>Vitrellaceae</taxon>
        <taxon>Vitrella</taxon>
    </lineage>
</organism>
<feature type="compositionally biased region" description="Acidic residues" evidence="1">
    <location>
        <begin position="296"/>
        <end position="313"/>
    </location>
</feature>
<dbReference type="EMBL" id="CDMY01000698">
    <property type="protein sequence ID" value="CEM30591.1"/>
    <property type="molecule type" value="Genomic_DNA"/>
</dbReference>
<feature type="compositionally biased region" description="Low complexity" evidence="1">
    <location>
        <begin position="641"/>
        <end position="656"/>
    </location>
</feature>
<proteinExistence type="predicted"/>
<feature type="region of interest" description="Disordered" evidence="1">
    <location>
        <begin position="295"/>
        <end position="356"/>
    </location>
</feature>
<feature type="compositionally biased region" description="Basic and acidic residues" evidence="1">
    <location>
        <begin position="583"/>
        <end position="592"/>
    </location>
</feature>
<name>A0A0G4GKP5_VITBC</name>
<feature type="compositionally biased region" description="Basic residues" evidence="1">
    <location>
        <begin position="115"/>
        <end position="124"/>
    </location>
</feature>
<gene>
    <name evidence="2" type="ORF">Vbra_18158</name>
</gene>
<feature type="compositionally biased region" description="Low complexity" evidence="1">
    <location>
        <begin position="593"/>
        <end position="606"/>
    </location>
</feature>
<accession>A0A0G4GKP5</accession>